<name>A0A9P5PQK9_9AGAR</name>
<evidence type="ECO:0000313" key="2">
    <source>
        <dbReference type="EMBL" id="KAF9066170.1"/>
    </source>
</evidence>
<gene>
    <name evidence="2" type="ORF">BDP27DRAFT_1331067</name>
</gene>
<reference evidence="2" key="1">
    <citation type="submission" date="2020-11" db="EMBL/GenBank/DDBJ databases">
        <authorList>
            <consortium name="DOE Joint Genome Institute"/>
            <person name="Ahrendt S."/>
            <person name="Riley R."/>
            <person name="Andreopoulos W."/>
            <person name="Labutti K."/>
            <person name="Pangilinan J."/>
            <person name="Ruiz-Duenas F.J."/>
            <person name="Barrasa J.M."/>
            <person name="Sanchez-Garcia M."/>
            <person name="Camarero S."/>
            <person name="Miyauchi S."/>
            <person name="Serrano A."/>
            <person name="Linde D."/>
            <person name="Babiker R."/>
            <person name="Drula E."/>
            <person name="Ayuso-Fernandez I."/>
            <person name="Pacheco R."/>
            <person name="Padilla G."/>
            <person name="Ferreira P."/>
            <person name="Barriuso J."/>
            <person name="Kellner H."/>
            <person name="Castanera R."/>
            <person name="Alfaro M."/>
            <person name="Ramirez L."/>
            <person name="Pisabarro A.G."/>
            <person name="Kuo A."/>
            <person name="Tritt A."/>
            <person name="Lipzen A."/>
            <person name="He G."/>
            <person name="Yan M."/>
            <person name="Ng V."/>
            <person name="Cullen D."/>
            <person name="Martin F."/>
            <person name="Rosso M.-N."/>
            <person name="Henrissat B."/>
            <person name="Hibbett D."/>
            <person name="Martinez A.T."/>
            <person name="Grigoriev I.V."/>
        </authorList>
    </citation>
    <scope>NUCLEOTIDE SEQUENCE</scope>
    <source>
        <strain evidence="2">AH 40177</strain>
    </source>
</reference>
<dbReference type="OrthoDB" id="2135488at2759"/>
<evidence type="ECO:0000256" key="1">
    <source>
        <dbReference type="SAM" id="MobiDB-lite"/>
    </source>
</evidence>
<dbReference type="AlphaFoldDB" id="A0A9P5PQK9"/>
<dbReference type="InterPro" id="IPR052350">
    <property type="entry name" value="Metallo-dep_Lactonases"/>
</dbReference>
<dbReference type="Gene3D" id="3.20.20.140">
    <property type="entry name" value="Metal-dependent hydrolases"/>
    <property type="match status" value="1"/>
</dbReference>
<sequence>MHSQQSPGGKRKKIPTLPLEAFTPPASSASDLFPLPVSPSTIHPATVIDASVVASNGDASLSLWQKQAGPILGSRLGGIIVSLSNTDEQSLAATNIPIVSVMVPFSLDSPDRPSSLPTKYPFSFTTVFTRTGPNSVENLKWALQQGRPVDIDIHADLTDDMFESFEDLLTKATADVSPVPPIILSNLLPPPNDLELPIVKLMSHPVYRKFQSHIAALSFYPQVLIKYLPPSWDVATPPTPSILIASPLDDKKQTKEWKRRIKMYLGPVMEAFGYQRIIFGSSPSASCKVPSTPGDWYEIARESFTELAVEQEAVDDVFGNTAKKVYA</sequence>
<dbReference type="PANTHER" id="PTHR43569">
    <property type="entry name" value="AMIDOHYDROLASE"/>
    <property type="match status" value="1"/>
</dbReference>
<dbReference type="EMBL" id="JADNRY010000092">
    <property type="protein sequence ID" value="KAF9066170.1"/>
    <property type="molecule type" value="Genomic_DNA"/>
</dbReference>
<dbReference type="PANTHER" id="PTHR43569:SF2">
    <property type="entry name" value="AMIDOHYDROLASE-RELATED DOMAIN-CONTAINING PROTEIN"/>
    <property type="match status" value="1"/>
</dbReference>
<keyword evidence="3" id="KW-1185">Reference proteome</keyword>
<evidence type="ECO:0000313" key="3">
    <source>
        <dbReference type="Proteomes" id="UP000772434"/>
    </source>
</evidence>
<feature type="region of interest" description="Disordered" evidence="1">
    <location>
        <begin position="1"/>
        <end position="20"/>
    </location>
</feature>
<proteinExistence type="predicted"/>
<protein>
    <submittedName>
        <fullName evidence="2">Uncharacterized protein</fullName>
    </submittedName>
</protein>
<accession>A0A9P5PQK9</accession>
<dbReference type="Proteomes" id="UP000772434">
    <property type="component" value="Unassembled WGS sequence"/>
</dbReference>
<organism evidence="2 3">
    <name type="scientific">Rhodocollybia butyracea</name>
    <dbReference type="NCBI Taxonomy" id="206335"/>
    <lineage>
        <taxon>Eukaryota</taxon>
        <taxon>Fungi</taxon>
        <taxon>Dikarya</taxon>
        <taxon>Basidiomycota</taxon>
        <taxon>Agaricomycotina</taxon>
        <taxon>Agaricomycetes</taxon>
        <taxon>Agaricomycetidae</taxon>
        <taxon>Agaricales</taxon>
        <taxon>Marasmiineae</taxon>
        <taxon>Omphalotaceae</taxon>
        <taxon>Rhodocollybia</taxon>
    </lineage>
</organism>
<comment type="caution">
    <text evidence="2">The sequence shown here is derived from an EMBL/GenBank/DDBJ whole genome shotgun (WGS) entry which is preliminary data.</text>
</comment>